<dbReference type="InterPro" id="IPR013740">
    <property type="entry name" value="Redoxin"/>
</dbReference>
<dbReference type="GO" id="GO:0017004">
    <property type="term" value="P:cytochrome complex assembly"/>
    <property type="evidence" value="ECO:0007669"/>
    <property type="project" value="UniProtKB-KW"/>
</dbReference>
<organism evidence="7">
    <name type="scientific">uncultured Dysgonomonas sp</name>
    <dbReference type="NCBI Taxonomy" id="206096"/>
    <lineage>
        <taxon>Bacteria</taxon>
        <taxon>Pseudomonadati</taxon>
        <taxon>Bacteroidota</taxon>
        <taxon>Bacteroidia</taxon>
        <taxon>Bacteroidales</taxon>
        <taxon>Dysgonomonadaceae</taxon>
        <taxon>Dysgonomonas</taxon>
        <taxon>environmental samples</taxon>
    </lineage>
</organism>
<evidence type="ECO:0000256" key="1">
    <source>
        <dbReference type="ARBA" id="ARBA00004196"/>
    </source>
</evidence>
<dbReference type="Pfam" id="PF14289">
    <property type="entry name" value="DUF4369"/>
    <property type="match status" value="1"/>
</dbReference>
<evidence type="ECO:0000256" key="2">
    <source>
        <dbReference type="ARBA" id="ARBA00022748"/>
    </source>
</evidence>
<keyword evidence="2" id="KW-0201">Cytochrome c-type biogenesis</keyword>
<dbReference type="InterPro" id="IPR050553">
    <property type="entry name" value="Thioredoxin_ResA/DsbE_sf"/>
</dbReference>
<name>A0A212K6K1_9BACT</name>
<sequence length="410" mass="47293">MRKLLYLIFFCGLFFSACTSSKQEATLVGKIDNPISDIVTISYWTLENDKWRHIEDTCSIIDGKFSFDLHINDLTKADLIFNTFHAISIYIEPKQMELSLSAKNLFDYKLTGTDSEKEYQPLKQQIASLEDSIRVLVYDKIEPLVRQLEKNPNEENFKVFQEEREKLDPIRLLLNNKLEKINIEYIKNHPNSFIAAGQLLYIIKRAEVYDSPTDSAKLLYNELSAKVKKSQLGLLALKQIQDIDDEKALKETTNIGQKAVDFSTYSLISGDTVRLSDYRGKSYVLLDFWGSWCRPCLQGIPFLKEIHKKYNKKGLTIIGIASESKKEPYLDAVEKHNLKDWPQILDVQNLEESAKGNTNKEDVKNKYYIDSFPTYLLIDQNGIIIGKWEGTSEENDKEISAMLEKLLLKK</sequence>
<dbReference type="SUPFAM" id="SSF52833">
    <property type="entry name" value="Thioredoxin-like"/>
    <property type="match status" value="1"/>
</dbReference>
<evidence type="ECO:0000256" key="3">
    <source>
        <dbReference type="ARBA" id="ARBA00023157"/>
    </source>
</evidence>
<dbReference type="InterPro" id="IPR036249">
    <property type="entry name" value="Thioredoxin-like_sf"/>
</dbReference>
<gene>
    <name evidence="7" type="ORF">KL86DYS2_13111</name>
</gene>
<protein>
    <recommendedName>
        <fullName evidence="6">Thioredoxin domain-containing protein</fullName>
    </recommendedName>
</protein>
<evidence type="ECO:0000313" key="7">
    <source>
        <dbReference type="EMBL" id="SBW07135.1"/>
    </source>
</evidence>
<keyword evidence="3" id="KW-1015">Disulfide bond</keyword>
<dbReference type="InterPro" id="IPR025380">
    <property type="entry name" value="DUF4369"/>
</dbReference>
<dbReference type="EMBL" id="FLUL01000001">
    <property type="protein sequence ID" value="SBW07135.1"/>
    <property type="molecule type" value="Genomic_DNA"/>
</dbReference>
<dbReference type="GO" id="GO:0016491">
    <property type="term" value="F:oxidoreductase activity"/>
    <property type="evidence" value="ECO:0007669"/>
    <property type="project" value="InterPro"/>
</dbReference>
<dbReference type="RefSeq" id="WP_296951546.1">
    <property type="nucleotide sequence ID" value="NZ_LT599021.1"/>
</dbReference>
<evidence type="ECO:0000259" key="6">
    <source>
        <dbReference type="PROSITE" id="PS51352"/>
    </source>
</evidence>
<feature type="domain" description="Thioredoxin" evidence="6">
    <location>
        <begin position="253"/>
        <end position="408"/>
    </location>
</feature>
<evidence type="ECO:0000256" key="4">
    <source>
        <dbReference type="ARBA" id="ARBA00023284"/>
    </source>
</evidence>
<dbReference type="Pfam" id="PF08534">
    <property type="entry name" value="Redoxin"/>
    <property type="match status" value="1"/>
</dbReference>
<keyword evidence="4" id="KW-0676">Redox-active center</keyword>
<dbReference type="AlphaFoldDB" id="A0A212K6K1"/>
<accession>A0A212K6K1</accession>
<keyword evidence="5" id="KW-0732">Signal</keyword>
<dbReference type="PROSITE" id="PS51352">
    <property type="entry name" value="THIOREDOXIN_2"/>
    <property type="match status" value="1"/>
</dbReference>
<feature type="signal peptide" evidence="5">
    <location>
        <begin position="1"/>
        <end position="19"/>
    </location>
</feature>
<dbReference type="PROSITE" id="PS51257">
    <property type="entry name" value="PROKAR_LIPOPROTEIN"/>
    <property type="match status" value="1"/>
</dbReference>
<reference evidence="7" key="1">
    <citation type="submission" date="2016-04" db="EMBL/GenBank/DDBJ databases">
        <authorList>
            <person name="Evans L.H."/>
            <person name="Alamgir A."/>
            <person name="Owens N."/>
            <person name="Weber N.D."/>
            <person name="Virtaneva K."/>
            <person name="Barbian K."/>
            <person name="Babar A."/>
            <person name="Rosenke K."/>
        </authorList>
    </citation>
    <scope>NUCLEOTIDE SEQUENCE</scope>
    <source>
        <strain evidence="7">86-2</strain>
    </source>
</reference>
<dbReference type="CDD" id="cd02966">
    <property type="entry name" value="TlpA_like_family"/>
    <property type="match status" value="1"/>
</dbReference>
<evidence type="ECO:0000256" key="5">
    <source>
        <dbReference type="SAM" id="SignalP"/>
    </source>
</evidence>
<dbReference type="InterPro" id="IPR013766">
    <property type="entry name" value="Thioredoxin_domain"/>
</dbReference>
<dbReference type="PANTHER" id="PTHR42852">
    <property type="entry name" value="THIOL:DISULFIDE INTERCHANGE PROTEIN DSBE"/>
    <property type="match status" value="1"/>
</dbReference>
<dbReference type="Gene3D" id="3.40.30.10">
    <property type="entry name" value="Glutaredoxin"/>
    <property type="match status" value="1"/>
</dbReference>
<comment type="subcellular location">
    <subcellularLocation>
        <location evidence="1">Cell envelope</location>
    </subcellularLocation>
</comment>
<feature type="chain" id="PRO_5013233655" description="Thioredoxin domain-containing protein" evidence="5">
    <location>
        <begin position="20"/>
        <end position="410"/>
    </location>
</feature>
<dbReference type="PANTHER" id="PTHR42852:SF6">
    <property type="entry name" value="THIOL:DISULFIDE INTERCHANGE PROTEIN DSBE"/>
    <property type="match status" value="1"/>
</dbReference>
<proteinExistence type="predicted"/>
<dbReference type="GO" id="GO:0030313">
    <property type="term" value="C:cell envelope"/>
    <property type="evidence" value="ECO:0007669"/>
    <property type="project" value="UniProtKB-SubCell"/>
</dbReference>